<keyword evidence="2" id="KW-1185">Reference proteome</keyword>
<gene>
    <name evidence="1" type="ORF">E3N88_43599</name>
</gene>
<dbReference type="PANTHER" id="PTHR33264:SF8">
    <property type="entry name" value="EXPRESSED PROTEIN"/>
    <property type="match status" value="1"/>
</dbReference>
<dbReference type="EMBL" id="SZYD01001314">
    <property type="protein sequence ID" value="KAD0864871.1"/>
    <property type="molecule type" value="Genomic_DNA"/>
</dbReference>
<sequence>MPKPQFALRRSLEERRRLLQKHNSCRTNSMGAIVGGTTAEVAAVGCCLPFAVVDFTVLTMYKVPAGFFRNAMRRKRQRSLMMDRNGGGKRERSIGDELSMHPAVVAAAERFMMPEVDKDVLKLEDEMWERSVGAVMEGGRANGGRLGFAIGGSGGGLVIGGGRRRWEAGGAAVEVGHRCGGGWDD</sequence>
<name>A0A5N6LEG0_9ASTR</name>
<reference evidence="1 2" key="1">
    <citation type="submission" date="2019-05" db="EMBL/GenBank/DDBJ databases">
        <title>Mikania micrantha, genome provides insights into the molecular mechanism of rapid growth.</title>
        <authorList>
            <person name="Liu B."/>
        </authorList>
    </citation>
    <scope>NUCLEOTIDE SEQUENCE [LARGE SCALE GENOMIC DNA]</scope>
    <source>
        <strain evidence="1">NLD-2019</strain>
        <tissue evidence="1">Leaf</tissue>
    </source>
</reference>
<evidence type="ECO:0000313" key="1">
    <source>
        <dbReference type="EMBL" id="KAD0864871.1"/>
    </source>
</evidence>
<dbReference type="Proteomes" id="UP000326396">
    <property type="component" value="Unassembled WGS sequence"/>
</dbReference>
<accession>A0A5N6LEG0</accession>
<dbReference type="PANTHER" id="PTHR33264">
    <property type="entry name" value="EXPRESSED PROTEIN"/>
    <property type="match status" value="1"/>
</dbReference>
<dbReference type="OrthoDB" id="695262at2759"/>
<organism evidence="1 2">
    <name type="scientific">Mikania micrantha</name>
    <name type="common">bitter vine</name>
    <dbReference type="NCBI Taxonomy" id="192012"/>
    <lineage>
        <taxon>Eukaryota</taxon>
        <taxon>Viridiplantae</taxon>
        <taxon>Streptophyta</taxon>
        <taxon>Embryophyta</taxon>
        <taxon>Tracheophyta</taxon>
        <taxon>Spermatophyta</taxon>
        <taxon>Magnoliopsida</taxon>
        <taxon>eudicotyledons</taxon>
        <taxon>Gunneridae</taxon>
        <taxon>Pentapetalae</taxon>
        <taxon>asterids</taxon>
        <taxon>campanulids</taxon>
        <taxon>Asterales</taxon>
        <taxon>Asteraceae</taxon>
        <taxon>Asteroideae</taxon>
        <taxon>Heliantheae alliance</taxon>
        <taxon>Eupatorieae</taxon>
        <taxon>Mikania</taxon>
    </lineage>
</organism>
<dbReference type="AlphaFoldDB" id="A0A5N6LEG0"/>
<evidence type="ECO:0000313" key="2">
    <source>
        <dbReference type="Proteomes" id="UP000326396"/>
    </source>
</evidence>
<protein>
    <submittedName>
        <fullName evidence="1">Uncharacterized protein</fullName>
    </submittedName>
</protein>
<comment type="caution">
    <text evidence="1">The sequence shown here is derived from an EMBL/GenBank/DDBJ whole genome shotgun (WGS) entry which is preliminary data.</text>
</comment>
<proteinExistence type="predicted"/>